<gene>
    <name evidence="6" type="ORF">SAMN05216557_104199</name>
</gene>
<dbReference type="Proteomes" id="UP000323502">
    <property type="component" value="Unassembled WGS sequence"/>
</dbReference>
<feature type="active site" evidence="4">
    <location>
        <position position="142"/>
    </location>
</feature>
<feature type="active site" evidence="4">
    <location>
        <position position="23"/>
    </location>
</feature>
<evidence type="ECO:0000256" key="4">
    <source>
        <dbReference type="PROSITE-ProRule" id="PRU00050"/>
    </source>
</evidence>
<dbReference type="Pfam" id="PF01339">
    <property type="entry name" value="CheB_methylest"/>
    <property type="match status" value="1"/>
</dbReference>
<dbReference type="GO" id="GO:0005737">
    <property type="term" value="C:cytoplasm"/>
    <property type="evidence" value="ECO:0007669"/>
    <property type="project" value="InterPro"/>
</dbReference>
<dbReference type="InterPro" id="IPR035909">
    <property type="entry name" value="CheB_C"/>
</dbReference>
<dbReference type="GO" id="GO:0000156">
    <property type="term" value="F:phosphorelay response regulator activity"/>
    <property type="evidence" value="ECO:0007669"/>
    <property type="project" value="InterPro"/>
</dbReference>
<evidence type="ECO:0000313" key="7">
    <source>
        <dbReference type="Proteomes" id="UP000323502"/>
    </source>
</evidence>
<accession>A0A1G7MH85</accession>
<keyword evidence="7" id="KW-1185">Reference proteome</keyword>
<dbReference type="AlphaFoldDB" id="A0A1G7MH85"/>
<reference evidence="6 7" key="1">
    <citation type="submission" date="2016-10" db="EMBL/GenBank/DDBJ databases">
        <authorList>
            <person name="Varghese N."/>
            <person name="Submissions S."/>
        </authorList>
    </citation>
    <scope>NUCLEOTIDE SEQUENCE [LARGE SCALE GENOMIC DNA]</scope>
    <source>
        <strain evidence="6 7">S7-754</strain>
    </source>
</reference>
<evidence type="ECO:0000259" key="5">
    <source>
        <dbReference type="PROSITE" id="PS50122"/>
    </source>
</evidence>
<keyword evidence="4" id="KW-0145">Chemotaxis</keyword>
<dbReference type="EMBL" id="FNBI01000004">
    <property type="protein sequence ID" value="SDF61192.1"/>
    <property type="molecule type" value="Genomic_DNA"/>
</dbReference>
<dbReference type="PANTHER" id="PTHR42872:SF6">
    <property type="entry name" value="PROTEIN-GLUTAMATE METHYLESTERASE_PROTEIN-GLUTAMINE GLUTAMINASE"/>
    <property type="match status" value="1"/>
</dbReference>
<dbReference type="GO" id="GO:0006935">
    <property type="term" value="P:chemotaxis"/>
    <property type="evidence" value="ECO:0007669"/>
    <property type="project" value="UniProtKB-UniRule"/>
</dbReference>
<dbReference type="PROSITE" id="PS50122">
    <property type="entry name" value="CHEB"/>
    <property type="match status" value="1"/>
</dbReference>
<dbReference type="SUPFAM" id="SSF52738">
    <property type="entry name" value="Methylesterase CheB, C-terminal domain"/>
    <property type="match status" value="1"/>
</dbReference>
<dbReference type="PANTHER" id="PTHR42872">
    <property type="entry name" value="PROTEIN-GLUTAMATE METHYLESTERASE/PROTEIN-GLUTAMINE GLUTAMINASE"/>
    <property type="match status" value="1"/>
</dbReference>
<organism evidence="6 7">
    <name type="scientific">Sphingomonas carotinifaciens</name>
    <dbReference type="NCBI Taxonomy" id="1166323"/>
    <lineage>
        <taxon>Bacteria</taxon>
        <taxon>Pseudomonadati</taxon>
        <taxon>Pseudomonadota</taxon>
        <taxon>Alphaproteobacteria</taxon>
        <taxon>Sphingomonadales</taxon>
        <taxon>Sphingomonadaceae</taxon>
        <taxon>Sphingomonas</taxon>
    </lineage>
</organism>
<protein>
    <recommendedName>
        <fullName evidence="2">protein-glutamate methylesterase</fullName>
        <ecNumber evidence="2">3.1.1.61</ecNumber>
    </recommendedName>
</protein>
<evidence type="ECO:0000313" key="6">
    <source>
        <dbReference type="EMBL" id="SDF61192.1"/>
    </source>
</evidence>
<dbReference type="Gene3D" id="3.40.50.180">
    <property type="entry name" value="Methylesterase CheB, C-terminal domain"/>
    <property type="match status" value="1"/>
</dbReference>
<feature type="domain" description="CheB-type methylesterase" evidence="5">
    <location>
        <begin position="12"/>
        <end position="200"/>
    </location>
</feature>
<dbReference type="EC" id="3.1.1.61" evidence="2"/>
<name>A0A1G7MH85_9SPHN</name>
<evidence type="ECO:0000256" key="2">
    <source>
        <dbReference type="ARBA" id="ARBA00039140"/>
    </source>
</evidence>
<evidence type="ECO:0000256" key="1">
    <source>
        <dbReference type="ARBA" id="ARBA00022801"/>
    </source>
</evidence>
<comment type="catalytic activity">
    <reaction evidence="3">
        <text>[protein]-L-glutamate 5-O-methyl ester + H2O = L-glutamyl-[protein] + methanol + H(+)</text>
        <dbReference type="Rhea" id="RHEA:23236"/>
        <dbReference type="Rhea" id="RHEA-COMP:10208"/>
        <dbReference type="Rhea" id="RHEA-COMP:10311"/>
        <dbReference type="ChEBI" id="CHEBI:15377"/>
        <dbReference type="ChEBI" id="CHEBI:15378"/>
        <dbReference type="ChEBI" id="CHEBI:17790"/>
        <dbReference type="ChEBI" id="CHEBI:29973"/>
        <dbReference type="ChEBI" id="CHEBI:82795"/>
        <dbReference type="EC" id="3.1.1.61"/>
    </reaction>
</comment>
<dbReference type="CDD" id="cd16433">
    <property type="entry name" value="CheB"/>
    <property type="match status" value="1"/>
</dbReference>
<dbReference type="PIRSF" id="PIRSF036461">
    <property type="entry name" value="Chmtx_methlestr"/>
    <property type="match status" value="1"/>
</dbReference>
<dbReference type="InterPro" id="IPR000673">
    <property type="entry name" value="Sig_transdc_resp-reg_Me-estase"/>
</dbReference>
<evidence type="ECO:0000256" key="3">
    <source>
        <dbReference type="ARBA" id="ARBA00048267"/>
    </source>
</evidence>
<feature type="active site" evidence="4">
    <location>
        <position position="50"/>
    </location>
</feature>
<proteinExistence type="predicted"/>
<sequence length="347" mass="36398">MLMQEGTPVNSPATRDIVVIGGSAGSGAVLKTLMQRLPADLPASLFVTTHIPAHSPGFLAEILSSRSALPVMQAVDGQPVERGHVYLAAPDRHLLLIDGIIRLGLGPRENMVRPAIDPLFRSAALSFGPRVIGVILTGMLNDGAAGLHAVKACGGLAVVQNPVDAHADQMPLAALQTTEVDHVVAEAGLGDLLVELVNGVAGPPVQPDENLRLEVGIAAGSRLGSTRLLDIANPSALSCPDCHGVLSEVRGAVPLRYRCQIGHGYTAETLAAHGVEVDEAIRVAMRVMEERVTLVERMALDARASGRIAVAELYEARGQEYRRYAATLRDAAVASLRLGGAPHAQDV</sequence>
<dbReference type="InterPro" id="IPR011247">
    <property type="entry name" value="Chemotax_prot-Glu_Me-esterase"/>
</dbReference>
<dbReference type="GO" id="GO:0008984">
    <property type="term" value="F:protein-glutamate methylesterase activity"/>
    <property type="evidence" value="ECO:0007669"/>
    <property type="project" value="UniProtKB-EC"/>
</dbReference>
<keyword evidence="1 4" id="KW-0378">Hydrolase</keyword>